<keyword evidence="4 5" id="KW-0472">Membrane</keyword>
<evidence type="ECO:0000256" key="3">
    <source>
        <dbReference type="ARBA" id="ARBA00022989"/>
    </source>
</evidence>
<evidence type="ECO:0000256" key="1">
    <source>
        <dbReference type="ARBA" id="ARBA00004141"/>
    </source>
</evidence>
<evidence type="ECO:0000313" key="7">
    <source>
        <dbReference type="Proteomes" id="UP001302126"/>
    </source>
</evidence>
<protein>
    <submittedName>
        <fullName evidence="6">Uncharacterized protein</fullName>
    </submittedName>
</protein>
<dbReference type="SUPFAM" id="SSF144083">
    <property type="entry name" value="Magnesium transport protein CorA, transmembrane region"/>
    <property type="match status" value="1"/>
</dbReference>
<evidence type="ECO:0000256" key="2">
    <source>
        <dbReference type="ARBA" id="ARBA00022692"/>
    </source>
</evidence>
<keyword evidence="7" id="KW-1185">Reference proteome</keyword>
<comment type="subcellular location">
    <subcellularLocation>
        <location evidence="1">Membrane</location>
        <topology evidence="1">Multi-pass membrane protein</topology>
    </subcellularLocation>
</comment>
<dbReference type="Gene3D" id="1.20.58.340">
    <property type="entry name" value="Magnesium transport protein CorA, transmembrane region"/>
    <property type="match status" value="1"/>
</dbReference>
<proteinExistence type="predicted"/>
<dbReference type="GO" id="GO:0046873">
    <property type="term" value="F:metal ion transmembrane transporter activity"/>
    <property type="evidence" value="ECO:0007669"/>
    <property type="project" value="InterPro"/>
</dbReference>
<reference evidence="6" key="2">
    <citation type="submission" date="2023-05" db="EMBL/GenBank/DDBJ databases">
        <authorList>
            <consortium name="Lawrence Berkeley National Laboratory"/>
            <person name="Steindorff A."/>
            <person name="Hensen N."/>
            <person name="Bonometti L."/>
            <person name="Westerberg I."/>
            <person name="Brannstrom I.O."/>
            <person name="Guillou S."/>
            <person name="Cros-Aarteil S."/>
            <person name="Calhoun S."/>
            <person name="Haridas S."/>
            <person name="Kuo A."/>
            <person name="Mondo S."/>
            <person name="Pangilinan J."/>
            <person name="Riley R."/>
            <person name="Labutti K."/>
            <person name="Andreopoulos B."/>
            <person name="Lipzen A."/>
            <person name="Chen C."/>
            <person name="Yanf M."/>
            <person name="Daum C."/>
            <person name="Ng V."/>
            <person name="Clum A."/>
            <person name="Ohm R."/>
            <person name="Martin F."/>
            <person name="Silar P."/>
            <person name="Natvig D."/>
            <person name="Lalanne C."/>
            <person name="Gautier V."/>
            <person name="Ament-Velasquez S.L."/>
            <person name="Kruys A."/>
            <person name="Hutchinson M.I."/>
            <person name="Powell A.J."/>
            <person name="Barry K."/>
            <person name="Miller A.N."/>
            <person name="Grigoriev I.V."/>
            <person name="Debuchy R."/>
            <person name="Gladieux P."/>
            <person name="Thoren M.H."/>
            <person name="Johannesson H."/>
        </authorList>
    </citation>
    <scope>NUCLEOTIDE SEQUENCE</scope>
    <source>
        <strain evidence="6">PSN309</strain>
    </source>
</reference>
<reference evidence="6" key="1">
    <citation type="journal article" date="2023" name="Mol. Phylogenet. Evol.">
        <title>Genome-scale phylogeny and comparative genomics of the fungal order Sordariales.</title>
        <authorList>
            <person name="Hensen N."/>
            <person name="Bonometti L."/>
            <person name="Westerberg I."/>
            <person name="Brannstrom I.O."/>
            <person name="Guillou S."/>
            <person name="Cros-Aarteil S."/>
            <person name="Calhoun S."/>
            <person name="Haridas S."/>
            <person name="Kuo A."/>
            <person name="Mondo S."/>
            <person name="Pangilinan J."/>
            <person name="Riley R."/>
            <person name="LaButti K."/>
            <person name="Andreopoulos B."/>
            <person name="Lipzen A."/>
            <person name="Chen C."/>
            <person name="Yan M."/>
            <person name="Daum C."/>
            <person name="Ng V."/>
            <person name="Clum A."/>
            <person name="Steindorff A."/>
            <person name="Ohm R.A."/>
            <person name="Martin F."/>
            <person name="Silar P."/>
            <person name="Natvig D.O."/>
            <person name="Lalanne C."/>
            <person name="Gautier V."/>
            <person name="Ament-Velasquez S.L."/>
            <person name="Kruys A."/>
            <person name="Hutchinson M.I."/>
            <person name="Powell A.J."/>
            <person name="Barry K."/>
            <person name="Miller A.N."/>
            <person name="Grigoriev I.V."/>
            <person name="Debuchy R."/>
            <person name="Gladieux P."/>
            <person name="Hiltunen Thoren M."/>
            <person name="Johannesson H."/>
        </authorList>
    </citation>
    <scope>NUCLEOTIDE SEQUENCE</scope>
    <source>
        <strain evidence="6">PSN309</strain>
    </source>
</reference>
<dbReference type="InterPro" id="IPR002523">
    <property type="entry name" value="MgTranspt_CorA/ZnTranspt_ZntB"/>
</dbReference>
<evidence type="ECO:0000256" key="4">
    <source>
        <dbReference type="ARBA" id="ARBA00023136"/>
    </source>
</evidence>
<dbReference type="Proteomes" id="UP001302126">
    <property type="component" value="Unassembled WGS sequence"/>
</dbReference>
<keyword evidence="2 5" id="KW-0812">Transmembrane</keyword>
<accession>A0AAN7AIH7</accession>
<comment type="caution">
    <text evidence="6">The sequence shown here is derived from an EMBL/GenBank/DDBJ whole genome shotgun (WGS) entry which is preliminary data.</text>
</comment>
<feature type="transmembrane region" description="Helical" evidence="5">
    <location>
        <begin position="476"/>
        <end position="496"/>
    </location>
</feature>
<dbReference type="InterPro" id="IPR045863">
    <property type="entry name" value="CorA_TM1_TM2"/>
</dbReference>
<evidence type="ECO:0000313" key="6">
    <source>
        <dbReference type="EMBL" id="KAK4188498.1"/>
    </source>
</evidence>
<dbReference type="Pfam" id="PF01544">
    <property type="entry name" value="CorA"/>
    <property type="match status" value="1"/>
</dbReference>
<keyword evidence="3 5" id="KW-1133">Transmembrane helix</keyword>
<dbReference type="GO" id="GO:0016020">
    <property type="term" value="C:membrane"/>
    <property type="evidence" value="ECO:0007669"/>
    <property type="project" value="UniProtKB-SubCell"/>
</dbReference>
<gene>
    <name evidence="6" type="ORF">QBC35DRAFT_382402</name>
</gene>
<dbReference type="AlphaFoldDB" id="A0AAN7AIH7"/>
<sequence>MDPLSQLIEAHKFPCEFGDSWLTDDLYYKQIVDSLSTCDPRLRRRDPRATFIKKIPWPLQRTRVTVLESQAAGHSFQERTVYNDPDTFRASFQNTTPASGPDRRRIIIMEGQAPAYIGTVGIELGVHPSFFVDHERDSNPEAFQAAAAYYSTPLPSVVKEHVTMRYYELVYMPEHVRRFRVFCADTGRPISVTRVLGDFADTGRAHRKVSVWRRQREGGTGWDCVIVTDPPITSVCMSYENFIPIPLSSWPWQGGYPDFVPHQRQMRTREGPPRTSMLDDLVFYIEKHFDLFDSIGLDATLSLAQKIVASHYRQHVGFIQALISHVEHSMSRQENLDIFNTTTVEKQWSDVQSYERRLSYTCLDLESIMLQCHIPFAPPDTKASAANWQSSEVDFQSLYMAFKEVKQRVELLGSSITGLAGIAGNRQAVEEQILSRQEATNVKALAIVGLLFVPLAYVTGIFGMEGPYAPGDEKFWVYWAVALPSCAVAFITYFVWGGYLTRSCITTSNKSELRRQQSRSDCVC</sequence>
<feature type="transmembrane region" description="Helical" evidence="5">
    <location>
        <begin position="444"/>
        <end position="464"/>
    </location>
</feature>
<organism evidence="6 7">
    <name type="scientific">Podospora australis</name>
    <dbReference type="NCBI Taxonomy" id="1536484"/>
    <lineage>
        <taxon>Eukaryota</taxon>
        <taxon>Fungi</taxon>
        <taxon>Dikarya</taxon>
        <taxon>Ascomycota</taxon>
        <taxon>Pezizomycotina</taxon>
        <taxon>Sordariomycetes</taxon>
        <taxon>Sordariomycetidae</taxon>
        <taxon>Sordariales</taxon>
        <taxon>Podosporaceae</taxon>
        <taxon>Podospora</taxon>
    </lineage>
</organism>
<dbReference type="EMBL" id="MU864387">
    <property type="protein sequence ID" value="KAK4188498.1"/>
    <property type="molecule type" value="Genomic_DNA"/>
</dbReference>
<evidence type="ECO:0000256" key="5">
    <source>
        <dbReference type="SAM" id="Phobius"/>
    </source>
</evidence>
<name>A0AAN7AIH7_9PEZI</name>